<feature type="domain" description="Zn(2)-C6 fungal-type" evidence="3">
    <location>
        <begin position="13"/>
        <end position="41"/>
    </location>
</feature>
<evidence type="ECO:0000259" key="3">
    <source>
        <dbReference type="PROSITE" id="PS50048"/>
    </source>
</evidence>
<feature type="region of interest" description="Disordered" evidence="2">
    <location>
        <begin position="52"/>
        <end position="112"/>
    </location>
</feature>
<dbReference type="InterPro" id="IPR036864">
    <property type="entry name" value="Zn2-C6_fun-type_DNA-bd_sf"/>
</dbReference>
<dbReference type="GO" id="GO:0000981">
    <property type="term" value="F:DNA-binding transcription factor activity, RNA polymerase II-specific"/>
    <property type="evidence" value="ECO:0007669"/>
    <property type="project" value="InterPro"/>
</dbReference>
<accession>A0A8H2XCY0</accession>
<evidence type="ECO:0000256" key="2">
    <source>
        <dbReference type="SAM" id="MobiDB-lite"/>
    </source>
</evidence>
<dbReference type="SMART" id="SM00066">
    <property type="entry name" value="GAL4"/>
    <property type="match status" value="1"/>
</dbReference>
<sequence length="441" mass="49398">MAQRSVPGPVGKSCLTCKQRHKKCDQRRPTCRSCETGGLECLGYSHNRSTNGLVSPELPGSQPNIAIDEQGHSRNDRDDAETTPSTGDSVQDEKTLISHSSQPSSLSLVPQTASQARIPVTRNYLPLSSTKASDLTILPLPSLQELFITFSRIRLLSSGPATAFLGSPRYESYILGHFNRMINHTYFKPVREQKSRLFEMVTSRLRTSRITRWIMLLNARVCESSVEGAPLSQLFSRWIRDLEVAVRTTLVREPTSLEAQSLQGDWLELLLVKAVVGPTTNAIQVLQSAAPAFLQTAYSCPDLWSDNPDPMSIPLLKIVVSKHHELANFALIDCTCAMIFGVPQQVEHDTSTGSLPNGPLPYEWVHSTPTEFLVLLAEINACRDQQLGARDWREIEYQLVTWLSRPVHNETWESWMAVAWLAVQESWRLALLAYLYLVSFP</sequence>
<dbReference type="AlphaFoldDB" id="A0A8H2XCY0"/>
<proteinExistence type="predicted"/>
<feature type="compositionally biased region" description="Low complexity" evidence="2">
    <location>
        <begin position="97"/>
        <end position="108"/>
    </location>
</feature>
<dbReference type="PANTHER" id="PTHR37534:SF46">
    <property type="entry name" value="ZN(II)2CYS6 TRANSCRIPTION FACTOR (EUROFUNG)"/>
    <property type="match status" value="1"/>
</dbReference>
<comment type="caution">
    <text evidence="4">The sequence shown here is derived from an EMBL/GenBank/DDBJ whole genome shotgun (WGS) entry which is preliminary data.</text>
</comment>
<dbReference type="PROSITE" id="PS50048">
    <property type="entry name" value="ZN2_CY6_FUNGAL_2"/>
    <property type="match status" value="1"/>
</dbReference>
<dbReference type="PROSITE" id="PS00463">
    <property type="entry name" value="ZN2_CY6_FUNGAL_1"/>
    <property type="match status" value="1"/>
</dbReference>
<organism evidence="4 5">
    <name type="scientific">Rhizoctonia solani</name>
    <dbReference type="NCBI Taxonomy" id="456999"/>
    <lineage>
        <taxon>Eukaryota</taxon>
        <taxon>Fungi</taxon>
        <taxon>Dikarya</taxon>
        <taxon>Basidiomycota</taxon>
        <taxon>Agaricomycotina</taxon>
        <taxon>Agaricomycetes</taxon>
        <taxon>Cantharellales</taxon>
        <taxon>Ceratobasidiaceae</taxon>
        <taxon>Rhizoctonia</taxon>
    </lineage>
</organism>
<dbReference type="Proteomes" id="UP000663861">
    <property type="component" value="Unassembled WGS sequence"/>
</dbReference>
<dbReference type="CDD" id="cd00067">
    <property type="entry name" value="GAL4"/>
    <property type="match status" value="1"/>
</dbReference>
<evidence type="ECO:0000313" key="5">
    <source>
        <dbReference type="Proteomes" id="UP000663861"/>
    </source>
</evidence>
<protein>
    <recommendedName>
        <fullName evidence="3">Zn(2)-C6 fungal-type domain-containing protein</fullName>
    </recommendedName>
</protein>
<dbReference type="InterPro" id="IPR001138">
    <property type="entry name" value="Zn2Cys6_DnaBD"/>
</dbReference>
<keyword evidence="1" id="KW-0539">Nucleus</keyword>
<gene>
    <name evidence="4" type="ORF">RDB_LOCUS14145</name>
</gene>
<dbReference type="Pfam" id="PF00172">
    <property type="entry name" value="Zn_clus"/>
    <property type="match status" value="1"/>
</dbReference>
<name>A0A8H2XCY0_9AGAM</name>
<dbReference type="Gene3D" id="4.10.240.10">
    <property type="entry name" value="Zn(2)-C6 fungal-type DNA-binding domain"/>
    <property type="match status" value="1"/>
</dbReference>
<dbReference type="EMBL" id="CAJMWY010000202">
    <property type="protein sequence ID" value="CAE6421728.1"/>
    <property type="molecule type" value="Genomic_DNA"/>
</dbReference>
<evidence type="ECO:0000256" key="1">
    <source>
        <dbReference type="ARBA" id="ARBA00023242"/>
    </source>
</evidence>
<dbReference type="GO" id="GO:0008270">
    <property type="term" value="F:zinc ion binding"/>
    <property type="evidence" value="ECO:0007669"/>
    <property type="project" value="InterPro"/>
</dbReference>
<evidence type="ECO:0000313" key="4">
    <source>
        <dbReference type="EMBL" id="CAE6421728.1"/>
    </source>
</evidence>
<reference evidence="4" key="1">
    <citation type="submission" date="2021-01" db="EMBL/GenBank/DDBJ databases">
        <authorList>
            <person name="Kaushik A."/>
        </authorList>
    </citation>
    <scope>NUCLEOTIDE SEQUENCE</scope>
    <source>
        <strain evidence="4">AG4-RS23</strain>
    </source>
</reference>
<dbReference type="SUPFAM" id="SSF57701">
    <property type="entry name" value="Zn2/Cys6 DNA-binding domain"/>
    <property type="match status" value="1"/>
</dbReference>
<dbReference type="PANTHER" id="PTHR37534">
    <property type="entry name" value="TRANSCRIPTIONAL ACTIVATOR PROTEIN UGA3"/>
    <property type="match status" value="1"/>
</dbReference>